<comment type="caution">
    <text evidence="2">The sequence shown here is derived from an EMBL/GenBank/DDBJ whole genome shotgun (WGS) entry which is preliminary data.</text>
</comment>
<evidence type="ECO:0000313" key="3">
    <source>
        <dbReference type="Proteomes" id="UP000176988"/>
    </source>
</evidence>
<evidence type="ECO:0000256" key="1">
    <source>
        <dbReference type="SAM" id="MobiDB-lite"/>
    </source>
</evidence>
<dbReference type="AlphaFoldDB" id="A0A1F7WDT7"/>
<evidence type="ECO:0000313" key="2">
    <source>
        <dbReference type="EMBL" id="OGM00982.1"/>
    </source>
</evidence>
<reference evidence="2 3" key="1">
    <citation type="journal article" date="2016" name="Nat. Commun.">
        <title>Thousands of microbial genomes shed light on interconnected biogeochemical processes in an aquifer system.</title>
        <authorList>
            <person name="Anantharaman K."/>
            <person name="Brown C.T."/>
            <person name="Hug L.A."/>
            <person name="Sharon I."/>
            <person name="Castelle C.J."/>
            <person name="Probst A.J."/>
            <person name="Thomas B.C."/>
            <person name="Singh A."/>
            <person name="Wilkins M.J."/>
            <person name="Karaoz U."/>
            <person name="Brodie E.L."/>
            <person name="Williams K.H."/>
            <person name="Hubbard S.S."/>
            <person name="Banfield J.F."/>
        </authorList>
    </citation>
    <scope>NUCLEOTIDE SEQUENCE [LARGE SCALE GENOMIC DNA]</scope>
</reference>
<dbReference type="EMBL" id="MGFG01000020">
    <property type="protein sequence ID" value="OGM00982.1"/>
    <property type="molecule type" value="Genomic_DNA"/>
</dbReference>
<gene>
    <name evidence="2" type="ORF">A2480_03080</name>
</gene>
<organism evidence="2 3">
    <name type="scientific">Candidatus Uhrbacteria bacterium RIFOXYC2_FULL_47_19</name>
    <dbReference type="NCBI Taxonomy" id="1802424"/>
    <lineage>
        <taxon>Bacteria</taxon>
        <taxon>Candidatus Uhriibacteriota</taxon>
    </lineage>
</organism>
<proteinExistence type="predicted"/>
<sequence length="227" mass="25079">MEGNRFGGEGSFSLERRESEASVFLTPEQIQQFEQLSAEVYTKPPEEFIAAEFNELNPEQQEGIEGLEKEYKNAQLVVRGSAAKSRLQLLGQAIQRAAKFLDLDTKEKIMSAALEVIPYVGLAYAFFGKRVVIEKDPETGQHGVSFEDLSILDRVIYLAGEALVSGHALRGALNSIKREGWKKVAVPFAKKVAQDSGQLLVRRVKQGVERELGALPGKGETIGQEEE</sequence>
<accession>A0A1F7WDT7</accession>
<name>A0A1F7WDT7_9BACT</name>
<protein>
    <submittedName>
        <fullName evidence="2">Uncharacterized protein</fullName>
    </submittedName>
</protein>
<feature type="region of interest" description="Disordered" evidence="1">
    <location>
        <begin position="1"/>
        <end position="20"/>
    </location>
</feature>
<dbReference type="STRING" id="1802424.A2480_03080"/>
<feature type="compositionally biased region" description="Gly residues" evidence="1">
    <location>
        <begin position="1"/>
        <end position="10"/>
    </location>
</feature>
<dbReference type="Proteomes" id="UP000176988">
    <property type="component" value="Unassembled WGS sequence"/>
</dbReference>